<sequence length="169" mass="18967">MSNVARYSFMSSPPRLHFEESINADPFAIRDTIIEIMRCLQTEFPAQSEGIISTEIVLAEVMNNIAEHSYQGTNLGSLSISVLCTDDMISIETRDYGIPMPGLTPPELDQPDLPEEMNDLPEGGFGWFFIRSLSSHMEYRRIGSQNIFCAQIRTRGKNEGDEDPANIAF</sequence>
<dbReference type="OrthoDB" id="9792240at2"/>
<dbReference type="CDD" id="cd16936">
    <property type="entry name" value="HATPase_RsbW-like"/>
    <property type="match status" value="1"/>
</dbReference>
<feature type="domain" description="Histidine kinase/HSP90-like ATPase" evidence="1">
    <location>
        <begin position="24"/>
        <end position="146"/>
    </location>
</feature>
<gene>
    <name evidence="2" type="ORF">C8N43_2360</name>
</gene>
<dbReference type="Gene3D" id="3.30.565.10">
    <property type="entry name" value="Histidine kinase-like ATPase, C-terminal domain"/>
    <property type="match status" value="1"/>
</dbReference>
<dbReference type="Proteomes" id="UP000243978">
    <property type="component" value="Unassembled WGS sequence"/>
</dbReference>
<dbReference type="EMBL" id="QBKS01000001">
    <property type="protein sequence ID" value="PTX57689.1"/>
    <property type="molecule type" value="Genomic_DNA"/>
</dbReference>
<reference evidence="2 3" key="1">
    <citation type="submission" date="2018-04" db="EMBL/GenBank/DDBJ databases">
        <title>Genomic Encyclopedia of Archaeal and Bacterial Type Strains, Phase II (KMG-II): from individual species to whole genera.</title>
        <authorList>
            <person name="Goeker M."/>
        </authorList>
    </citation>
    <scope>NUCLEOTIDE SEQUENCE [LARGE SCALE GENOMIC DNA]</scope>
    <source>
        <strain evidence="2 3">DSM 100977</strain>
    </source>
</reference>
<dbReference type="GO" id="GO:0016301">
    <property type="term" value="F:kinase activity"/>
    <property type="evidence" value="ECO:0007669"/>
    <property type="project" value="UniProtKB-KW"/>
</dbReference>
<comment type="caution">
    <text evidence="2">The sequence shown here is derived from an EMBL/GenBank/DDBJ whole genome shotgun (WGS) entry which is preliminary data.</text>
</comment>
<evidence type="ECO:0000259" key="1">
    <source>
        <dbReference type="Pfam" id="PF13581"/>
    </source>
</evidence>
<dbReference type="AlphaFoldDB" id="A0A2T6BNN4"/>
<dbReference type="Pfam" id="PF13581">
    <property type="entry name" value="HATPase_c_2"/>
    <property type="match status" value="1"/>
</dbReference>
<keyword evidence="3" id="KW-1185">Reference proteome</keyword>
<evidence type="ECO:0000313" key="2">
    <source>
        <dbReference type="EMBL" id="PTX57689.1"/>
    </source>
</evidence>
<dbReference type="SUPFAM" id="SSF55874">
    <property type="entry name" value="ATPase domain of HSP90 chaperone/DNA topoisomerase II/histidine kinase"/>
    <property type="match status" value="1"/>
</dbReference>
<dbReference type="RefSeq" id="WP_107845765.1">
    <property type="nucleotide sequence ID" value="NZ_QBKS01000001.1"/>
</dbReference>
<dbReference type="InterPro" id="IPR003594">
    <property type="entry name" value="HATPase_dom"/>
</dbReference>
<dbReference type="InterPro" id="IPR036890">
    <property type="entry name" value="HATPase_C_sf"/>
</dbReference>
<organism evidence="2 3">
    <name type="scientific">Litoreibacter ponti</name>
    <dbReference type="NCBI Taxonomy" id="1510457"/>
    <lineage>
        <taxon>Bacteria</taxon>
        <taxon>Pseudomonadati</taxon>
        <taxon>Pseudomonadota</taxon>
        <taxon>Alphaproteobacteria</taxon>
        <taxon>Rhodobacterales</taxon>
        <taxon>Roseobacteraceae</taxon>
        <taxon>Litoreibacter</taxon>
    </lineage>
</organism>
<protein>
    <submittedName>
        <fullName evidence="2">Serine/threonine-protein kinase RsbW</fullName>
    </submittedName>
</protein>
<keyword evidence="2" id="KW-0808">Transferase</keyword>
<evidence type="ECO:0000313" key="3">
    <source>
        <dbReference type="Proteomes" id="UP000243978"/>
    </source>
</evidence>
<accession>A0A2T6BNN4</accession>
<keyword evidence="2" id="KW-0418">Kinase</keyword>
<name>A0A2T6BNN4_9RHOB</name>
<proteinExistence type="predicted"/>